<dbReference type="PROSITE" id="PS50931">
    <property type="entry name" value="HTH_LYSR"/>
    <property type="match status" value="1"/>
</dbReference>
<evidence type="ECO:0000313" key="7">
    <source>
        <dbReference type="Proteomes" id="UP000190890"/>
    </source>
</evidence>
<dbReference type="RefSeq" id="WP_077847977.1">
    <property type="nucleotide sequence ID" value="NZ_LZZM01000178.1"/>
</dbReference>
<dbReference type="InterPro" id="IPR005119">
    <property type="entry name" value="LysR_subst-bd"/>
</dbReference>
<reference evidence="6 7" key="1">
    <citation type="submission" date="2016-05" db="EMBL/GenBank/DDBJ databases">
        <title>Microbial solvent formation.</title>
        <authorList>
            <person name="Poehlein A."/>
            <person name="Montoya Solano J.D."/>
            <person name="Flitsch S."/>
            <person name="Krabben P."/>
            <person name="Duerre P."/>
            <person name="Daniel R."/>
        </authorList>
    </citation>
    <scope>NUCLEOTIDE SEQUENCE [LARGE SCALE GENOMIC DNA]</scope>
    <source>
        <strain evidence="6 7">DSM 2619</strain>
    </source>
</reference>
<evidence type="ECO:0000256" key="2">
    <source>
        <dbReference type="ARBA" id="ARBA00023015"/>
    </source>
</evidence>
<comment type="similarity">
    <text evidence="1">Belongs to the LysR transcriptional regulatory family.</text>
</comment>
<dbReference type="Gene3D" id="1.10.10.10">
    <property type="entry name" value="Winged helix-like DNA-binding domain superfamily/Winged helix DNA-binding domain"/>
    <property type="match status" value="1"/>
</dbReference>
<dbReference type="CDD" id="cd05466">
    <property type="entry name" value="PBP2_LTTR_substrate"/>
    <property type="match status" value="1"/>
</dbReference>
<dbReference type="PRINTS" id="PR00039">
    <property type="entry name" value="HTHLYSR"/>
</dbReference>
<accession>A0A1S8TE30</accession>
<dbReference type="GO" id="GO:0005829">
    <property type="term" value="C:cytosol"/>
    <property type="evidence" value="ECO:0007669"/>
    <property type="project" value="TreeGrafter"/>
</dbReference>
<evidence type="ECO:0000256" key="3">
    <source>
        <dbReference type="ARBA" id="ARBA00023125"/>
    </source>
</evidence>
<keyword evidence="2" id="KW-0805">Transcription regulation</keyword>
<evidence type="ECO:0000313" key="6">
    <source>
        <dbReference type="EMBL" id="OOM76043.1"/>
    </source>
</evidence>
<dbReference type="GO" id="GO:0003677">
    <property type="term" value="F:DNA binding"/>
    <property type="evidence" value="ECO:0007669"/>
    <property type="project" value="UniProtKB-KW"/>
</dbReference>
<evidence type="ECO:0000256" key="1">
    <source>
        <dbReference type="ARBA" id="ARBA00009437"/>
    </source>
</evidence>
<dbReference type="STRING" id="29367.CLPUN_28910"/>
<dbReference type="SUPFAM" id="SSF53850">
    <property type="entry name" value="Periplasmic binding protein-like II"/>
    <property type="match status" value="1"/>
</dbReference>
<dbReference type="GO" id="GO:0003700">
    <property type="term" value="F:DNA-binding transcription factor activity"/>
    <property type="evidence" value="ECO:0007669"/>
    <property type="project" value="InterPro"/>
</dbReference>
<dbReference type="InterPro" id="IPR050950">
    <property type="entry name" value="HTH-type_LysR_regulators"/>
</dbReference>
<gene>
    <name evidence="6" type="primary">catM</name>
    <name evidence="6" type="ORF">CLPUN_28910</name>
</gene>
<evidence type="ECO:0000256" key="4">
    <source>
        <dbReference type="ARBA" id="ARBA00023163"/>
    </source>
</evidence>
<feature type="domain" description="HTH lysR-type" evidence="5">
    <location>
        <begin position="1"/>
        <end position="58"/>
    </location>
</feature>
<keyword evidence="3" id="KW-0238">DNA-binding</keyword>
<dbReference type="AlphaFoldDB" id="A0A1S8TE30"/>
<dbReference type="InterPro" id="IPR036388">
    <property type="entry name" value="WH-like_DNA-bd_sf"/>
</dbReference>
<dbReference type="PANTHER" id="PTHR30419">
    <property type="entry name" value="HTH-TYPE TRANSCRIPTIONAL REGULATOR YBHD"/>
    <property type="match status" value="1"/>
</dbReference>
<keyword evidence="4" id="KW-0804">Transcription</keyword>
<proteinExistence type="inferred from homology"/>
<name>A0A1S8TE30_9CLOT</name>
<keyword evidence="7" id="KW-1185">Reference proteome</keyword>
<dbReference type="FunFam" id="1.10.10.10:FF:000001">
    <property type="entry name" value="LysR family transcriptional regulator"/>
    <property type="match status" value="1"/>
</dbReference>
<dbReference type="Pfam" id="PF00126">
    <property type="entry name" value="HTH_1"/>
    <property type="match status" value="1"/>
</dbReference>
<dbReference type="Pfam" id="PF03466">
    <property type="entry name" value="LysR_substrate"/>
    <property type="match status" value="1"/>
</dbReference>
<dbReference type="InterPro" id="IPR000847">
    <property type="entry name" value="LysR_HTH_N"/>
</dbReference>
<dbReference type="SUPFAM" id="SSF46785">
    <property type="entry name" value="Winged helix' DNA-binding domain"/>
    <property type="match status" value="1"/>
</dbReference>
<sequence>MDIKQLTYFVTIAEEGTITHAANKLHMAQPPLSTQLKLLEDELGIKLIERGARKIKLTDAGKILYKRAKHILEITTSTTKEIEEFRKGIQGTLRLGTISSSGTVLLSKRLIEFNKKYPNIKFEIHEGNTYELIEKINSGIIEVGIVRTPFNSQNFECLFLETEPMVAVMSCDYKFESQQKEILLEELKKVPLIIYRRFEKILLTEFQDLGLEPNIFCINDDARTTILWARAGLGIGIVPKSAINFDFMDNIKYKEINKDTLRTQISAIWIKERYLSMAAKKFLEFFK</sequence>
<evidence type="ECO:0000259" key="5">
    <source>
        <dbReference type="PROSITE" id="PS50931"/>
    </source>
</evidence>
<organism evidence="6 7">
    <name type="scientific">Clostridium puniceum</name>
    <dbReference type="NCBI Taxonomy" id="29367"/>
    <lineage>
        <taxon>Bacteria</taxon>
        <taxon>Bacillati</taxon>
        <taxon>Bacillota</taxon>
        <taxon>Clostridia</taxon>
        <taxon>Eubacteriales</taxon>
        <taxon>Clostridiaceae</taxon>
        <taxon>Clostridium</taxon>
    </lineage>
</organism>
<dbReference type="Gene3D" id="3.40.190.290">
    <property type="match status" value="1"/>
</dbReference>
<dbReference type="InterPro" id="IPR036390">
    <property type="entry name" value="WH_DNA-bd_sf"/>
</dbReference>
<dbReference type="PANTHER" id="PTHR30419:SF28">
    <property type="entry name" value="HTH-TYPE TRANSCRIPTIONAL REGULATOR BSDA"/>
    <property type="match status" value="1"/>
</dbReference>
<protein>
    <submittedName>
        <fullName evidence="6">HTH-type transcriptional regulator CatM</fullName>
    </submittedName>
</protein>
<dbReference type="Proteomes" id="UP000190890">
    <property type="component" value="Unassembled WGS sequence"/>
</dbReference>
<comment type="caution">
    <text evidence="6">The sequence shown here is derived from an EMBL/GenBank/DDBJ whole genome shotgun (WGS) entry which is preliminary data.</text>
</comment>
<dbReference type="OrthoDB" id="9803714at2"/>
<dbReference type="EMBL" id="LZZM01000178">
    <property type="protein sequence ID" value="OOM76043.1"/>
    <property type="molecule type" value="Genomic_DNA"/>
</dbReference>